<evidence type="ECO:0000256" key="7">
    <source>
        <dbReference type="RuleBase" id="RU004466"/>
    </source>
</evidence>
<dbReference type="SFLD" id="SFLDS00005">
    <property type="entry name" value="Isoprenoid_Synthase_Type_I"/>
    <property type="match status" value="1"/>
</dbReference>
<dbReference type="NCBIfam" id="NF045485">
    <property type="entry name" value="FPPsyn"/>
    <property type="match status" value="1"/>
</dbReference>
<dbReference type="GO" id="GO:0004659">
    <property type="term" value="F:prenyltransferase activity"/>
    <property type="evidence" value="ECO:0007669"/>
    <property type="project" value="InterPro"/>
</dbReference>
<dbReference type="InterPro" id="IPR000092">
    <property type="entry name" value="Polyprenyl_synt"/>
</dbReference>
<dbReference type="Pfam" id="PF00348">
    <property type="entry name" value="polyprenyl_synt"/>
    <property type="match status" value="1"/>
</dbReference>
<evidence type="ECO:0000313" key="8">
    <source>
        <dbReference type="EMBL" id="SFI91645.1"/>
    </source>
</evidence>
<dbReference type="GO" id="GO:0005737">
    <property type="term" value="C:cytoplasm"/>
    <property type="evidence" value="ECO:0007669"/>
    <property type="project" value="UniProtKB-ARBA"/>
</dbReference>
<name>A0A1I3M4H6_9PLAN</name>
<evidence type="ECO:0000256" key="5">
    <source>
        <dbReference type="ARBA" id="ARBA00022842"/>
    </source>
</evidence>
<reference evidence="9" key="1">
    <citation type="submission" date="2016-10" db="EMBL/GenBank/DDBJ databases">
        <authorList>
            <person name="Varghese N."/>
            <person name="Submissions S."/>
        </authorList>
    </citation>
    <scope>NUCLEOTIDE SEQUENCE [LARGE SCALE GENOMIC DNA]</scope>
    <source>
        <strain evidence="9">DSM 26348</strain>
    </source>
</reference>
<dbReference type="PROSITE" id="PS00723">
    <property type="entry name" value="POLYPRENYL_SYNTHASE_1"/>
    <property type="match status" value="1"/>
</dbReference>
<dbReference type="InterPro" id="IPR053378">
    <property type="entry name" value="Prenyl_diphosphate_synthase"/>
</dbReference>
<dbReference type="STRING" id="1576369.SAMN05421753_113149"/>
<dbReference type="Gene3D" id="1.10.600.10">
    <property type="entry name" value="Farnesyl Diphosphate Synthase"/>
    <property type="match status" value="1"/>
</dbReference>
<keyword evidence="6" id="KW-0414">Isoprene biosynthesis</keyword>
<dbReference type="GO" id="GO:0046872">
    <property type="term" value="F:metal ion binding"/>
    <property type="evidence" value="ECO:0007669"/>
    <property type="project" value="UniProtKB-KW"/>
</dbReference>
<evidence type="ECO:0000256" key="3">
    <source>
        <dbReference type="ARBA" id="ARBA00022679"/>
    </source>
</evidence>
<organism evidence="8 9">
    <name type="scientific">Planctomicrobium piriforme</name>
    <dbReference type="NCBI Taxonomy" id="1576369"/>
    <lineage>
        <taxon>Bacteria</taxon>
        <taxon>Pseudomonadati</taxon>
        <taxon>Planctomycetota</taxon>
        <taxon>Planctomycetia</taxon>
        <taxon>Planctomycetales</taxon>
        <taxon>Planctomycetaceae</taxon>
        <taxon>Planctomicrobium</taxon>
    </lineage>
</organism>
<sequence length="313" mass="34039">MVAVGTDRLHRAVASKMICEMELPTYLTALRERIEQRLRLDTRFPTDCPERLAESIRYSLLAPGKRIRPCLVLMACEACGGEIEAALPAASALEMVHCYSLIHDDLPAMDDDDLRRGRPTNHVQFDEATAILAGDGLLTLAFAVLARDVRPVEIVADCVLDLAAAAGVCGMVGGQQADLEAESDDSITLPELEAIHRRKTGQLLAASLRLGGRIGGADPQTLRSLTIYGESVGLAFQIADDLLDVLGHEEKMGKSVRKDAGHGKRTYPSLLGVEESRRRARQLIDQACEAIAPLGARRAQLTALARYVIERDH</sequence>
<dbReference type="PANTHER" id="PTHR43281:SF1">
    <property type="entry name" value="FARNESYL DIPHOSPHATE SYNTHASE"/>
    <property type="match status" value="1"/>
</dbReference>
<dbReference type="InterPro" id="IPR008949">
    <property type="entry name" value="Isoprenoid_synthase_dom_sf"/>
</dbReference>
<keyword evidence="3 7" id="KW-0808">Transferase</keyword>
<dbReference type="AlphaFoldDB" id="A0A1I3M4H6"/>
<gene>
    <name evidence="8" type="ORF">SAMN05421753_113149</name>
</gene>
<evidence type="ECO:0000313" key="9">
    <source>
        <dbReference type="Proteomes" id="UP000199518"/>
    </source>
</evidence>
<dbReference type="GO" id="GO:0016114">
    <property type="term" value="P:terpenoid biosynthetic process"/>
    <property type="evidence" value="ECO:0007669"/>
    <property type="project" value="UniProtKB-ARBA"/>
</dbReference>
<evidence type="ECO:0000256" key="6">
    <source>
        <dbReference type="ARBA" id="ARBA00023229"/>
    </source>
</evidence>
<keyword evidence="5" id="KW-0460">Magnesium</keyword>
<dbReference type="CDD" id="cd00685">
    <property type="entry name" value="Trans_IPPS_HT"/>
    <property type="match status" value="1"/>
</dbReference>
<proteinExistence type="inferred from homology"/>
<dbReference type="PANTHER" id="PTHR43281">
    <property type="entry name" value="FARNESYL DIPHOSPHATE SYNTHASE"/>
    <property type="match status" value="1"/>
</dbReference>
<dbReference type="FunFam" id="1.10.600.10:FF:000001">
    <property type="entry name" value="Geranylgeranyl diphosphate synthase"/>
    <property type="match status" value="1"/>
</dbReference>
<evidence type="ECO:0000256" key="1">
    <source>
        <dbReference type="ARBA" id="ARBA00001946"/>
    </source>
</evidence>
<dbReference type="SFLD" id="SFLDG01017">
    <property type="entry name" value="Polyprenyl_Transferase_Like"/>
    <property type="match status" value="1"/>
</dbReference>
<dbReference type="Proteomes" id="UP000199518">
    <property type="component" value="Unassembled WGS sequence"/>
</dbReference>
<keyword evidence="9" id="KW-1185">Reference proteome</keyword>
<dbReference type="SUPFAM" id="SSF48576">
    <property type="entry name" value="Terpenoid synthases"/>
    <property type="match status" value="1"/>
</dbReference>
<evidence type="ECO:0000256" key="4">
    <source>
        <dbReference type="ARBA" id="ARBA00022723"/>
    </source>
</evidence>
<dbReference type="InterPro" id="IPR033749">
    <property type="entry name" value="Polyprenyl_synt_CS"/>
</dbReference>
<comment type="similarity">
    <text evidence="2 7">Belongs to the FPP/GGPP synthase family.</text>
</comment>
<dbReference type="EMBL" id="FOQD01000013">
    <property type="protein sequence ID" value="SFI91645.1"/>
    <property type="molecule type" value="Genomic_DNA"/>
</dbReference>
<keyword evidence="4" id="KW-0479">Metal-binding</keyword>
<comment type="cofactor">
    <cofactor evidence="1">
        <name>Mg(2+)</name>
        <dbReference type="ChEBI" id="CHEBI:18420"/>
    </cofactor>
</comment>
<dbReference type="PROSITE" id="PS00444">
    <property type="entry name" value="POLYPRENYL_SYNTHASE_2"/>
    <property type="match status" value="1"/>
</dbReference>
<protein>
    <submittedName>
        <fullName evidence="8">Geranylgeranyl diphosphate synthase, type II</fullName>
    </submittedName>
</protein>
<evidence type="ECO:0000256" key="2">
    <source>
        <dbReference type="ARBA" id="ARBA00006706"/>
    </source>
</evidence>
<accession>A0A1I3M4H6</accession>